<dbReference type="SUPFAM" id="SSF53756">
    <property type="entry name" value="UDP-Glycosyltransferase/glycogen phosphorylase"/>
    <property type="match status" value="1"/>
</dbReference>
<evidence type="ECO:0000259" key="2">
    <source>
        <dbReference type="Pfam" id="PF13579"/>
    </source>
</evidence>
<reference evidence="3" key="1">
    <citation type="submission" date="2021-04" db="EMBL/GenBank/DDBJ databases">
        <title>Draft genome sequence data of methanotrophic Methylovulum sp. strain S1L and Methylomonas sp. strain S2AM isolated from boreal lake water columns.</title>
        <authorList>
            <person name="Rissanen A.J."/>
            <person name="Mangayil R."/>
            <person name="Svenning M.M."/>
            <person name="Khanongnuch R."/>
        </authorList>
    </citation>
    <scope>NUCLEOTIDE SEQUENCE</scope>
    <source>
        <strain evidence="3">S2AM</strain>
    </source>
</reference>
<evidence type="ECO:0000313" key="4">
    <source>
        <dbReference type="Proteomes" id="UP000676649"/>
    </source>
</evidence>
<feature type="domain" description="Glycosyl transferase family 1" evidence="1">
    <location>
        <begin position="173"/>
        <end position="340"/>
    </location>
</feature>
<evidence type="ECO:0000313" key="3">
    <source>
        <dbReference type="EMBL" id="QWF71118.1"/>
    </source>
</evidence>
<dbReference type="KEGG" id="mpad:KEF85_01065"/>
<dbReference type="PANTHER" id="PTHR45947">
    <property type="entry name" value="SULFOQUINOVOSYL TRANSFERASE SQD2"/>
    <property type="match status" value="1"/>
</dbReference>
<dbReference type="RefSeq" id="WP_215582736.1">
    <property type="nucleotide sequence ID" value="NZ_CP073754.1"/>
</dbReference>
<proteinExistence type="predicted"/>
<dbReference type="Pfam" id="PF00534">
    <property type="entry name" value="Glycos_transf_1"/>
    <property type="match status" value="1"/>
</dbReference>
<dbReference type="Pfam" id="PF13579">
    <property type="entry name" value="Glyco_trans_4_4"/>
    <property type="match status" value="1"/>
</dbReference>
<dbReference type="PANTHER" id="PTHR45947:SF3">
    <property type="entry name" value="SULFOQUINOVOSYL TRANSFERASE SQD2"/>
    <property type="match status" value="1"/>
</dbReference>
<dbReference type="Proteomes" id="UP000676649">
    <property type="component" value="Chromosome"/>
</dbReference>
<dbReference type="InterPro" id="IPR001296">
    <property type="entry name" value="Glyco_trans_1"/>
</dbReference>
<gene>
    <name evidence="3" type="ORF">KEF85_01065</name>
</gene>
<dbReference type="AlphaFoldDB" id="A0A975RAA5"/>
<dbReference type="CDD" id="cd03801">
    <property type="entry name" value="GT4_PimA-like"/>
    <property type="match status" value="1"/>
</dbReference>
<dbReference type="GO" id="GO:0016757">
    <property type="term" value="F:glycosyltransferase activity"/>
    <property type="evidence" value="ECO:0007669"/>
    <property type="project" value="InterPro"/>
</dbReference>
<feature type="domain" description="Glycosyltransferase subfamily 4-like N-terminal" evidence="2">
    <location>
        <begin position="75"/>
        <end position="167"/>
    </location>
</feature>
<protein>
    <submittedName>
        <fullName evidence="3">Glycosyltransferase family 4 protein</fullName>
    </submittedName>
</protein>
<dbReference type="InterPro" id="IPR028098">
    <property type="entry name" value="Glyco_trans_4-like_N"/>
</dbReference>
<dbReference type="Gene3D" id="3.40.50.2000">
    <property type="entry name" value="Glycogen Phosphorylase B"/>
    <property type="match status" value="2"/>
</dbReference>
<name>A0A975RAA5_9GAMM</name>
<dbReference type="EMBL" id="CP073754">
    <property type="protein sequence ID" value="QWF71118.1"/>
    <property type="molecule type" value="Genomic_DNA"/>
</dbReference>
<evidence type="ECO:0000259" key="1">
    <source>
        <dbReference type="Pfam" id="PF00534"/>
    </source>
</evidence>
<keyword evidence="4" id="KW-1185">Reference proteome</keyword>
<dbReference type="InterPro" id="IPR050194">
    <property type="entry name" value="Glycosyltransferase_grp1"/>
</dbReference>
<accession>A0A975RAA5</accession>
<sequence length="368" mass="41574">MTSDIKAVIVTNVPAPYRVPVWRRVAETDGIDLELVFCAQPHIDTSTDPTDYGFKLNFLAGRYYAMQRRFMHFDLHVWQLLSRLRPDVVITTGYIPTFLIAFLWTQRFGVPHIAMTDGTLQSEKILTWLHRLVRRVVLARSKAFVGACQGSRALFRYFGVADQHIHLACLATDNARFSTLPATDGADFIFCGRFVAHKQPLFVLHVAKGVALRLGRKIRVDFVGNGEMVAQIRKLGEELQEHVICRFHGYVSQDELPYRYADAKIFMFPTEWDPWGVVANEACAAGLPVLVSPYAGVASELVVDNFNGFVRELQVELWVDAAIKLLEDTDLYQRFSANSRLQVSQYNFDQSADGLIQAIQQAATESNP</sequence>
<organism evidence="3 4">
    <name type="scientific">Methylomonas paludis</name>
    <dbReference type="NCBI Taxonomy" id="1173101"/>
    <lineage>
        <taxon>Bacteria</taxon>
        <taxon>Pseudomonadati</taxon>
        <taxon>Pseudomonadota</taxon>
        <taxon>Gammaproteobacteria</taxon>
        <taxon>Methylococcales</taxon>
        <taxon>Methylococcaceae</taxon>
        <taxon>Methylomonas</taxon>
    </lineage>
</organism>